<comment type="caution">
    <text evidence="1">The sequence shown here is derived from an EMBL/GenBank/DDBJ whole genome shotgun (WGS) entry which is preliminary data.</text>
</comment>
<sequence length="205" mass="24051">MIKKLAAVCVAFFAAGFVAASLNPVRAWLEHNWPEPSIEKDNEFFKTYVSREMQMENYRIIHVGKIYPVHPWHPDPPEAYAIVRVDTPNFLKTYFLWYNNPLEKNVFYQVYEIRGEKEKKVARNVYASRPNFAIMRIMYLDDWVEKTLFPVKERGWTEENGSYVAEFTRPPNYGFFGNPPAQASYAMLLTENGRIVDIEPIKQIV</sequence>
<proteinExistence type="predicted"/>
<dbReference type="AlphaFoldDB" id="A0A133VEZ4"/>
<evidence type="ECO:0000313" key="2">
    <source>
        <dbReference type="Proteomes" id="UP000070311"/>
    </source>
</evidence>
<organism evidence="1 2">
    <name type="scientific">candidate division MSBL1 archaeon SCGC-AAA382A13</name>
    <dbReference type="NCBI Taxonomy" id="1698279"/>
    <lineage>
        <taxon>Archaea</taxon>
        <taxon>Methanobacteriati</taxon>
        <taxon>Methanobacteriota</taxon>
        <taxon>candidate division MSBL1</taxon>
    </lineage>
</organism>
<protein>
    <submittedName>
        <fullName evidence="1">Uncharacterized protein</fullName>
    </submittedName>
</protein>
<keyword evidence="2" id="KW-1185">Reference proteome</keyword>
<dbReference type="Proteomes" id="UP000070311">
    <property type="component" value="Unassembled WGS sequence"/>
</dbReference>
<evidence type="ECO:0000313" key="1">
    <source>
        <dbReference type="EMBL" id="KXB05011.1"/>
    </source>
</evidence>
<name>A0A133VEZ4_9EURY</name>
<accession>A0A133VEZ4</accession>
<reference evidence="1 2" key="1">
    <citation type="journal article" date="2016" name="Sci. Rep.">
        <title>Metabolic traits of an uncultured archaeal lineage -MSBL1- from brine pools of the Red Sea.</title>
        <authorList>
            <person name="Mwirichia R."/>
            <person name="Alam I."/>
            <person name="Rashid M."/>
            <person name="Vinu M."/>
            <person name="Ba-Alawi W."/>
            <person name="Anthony Kamau A."/>
            <person name="Kamanda Ngugi D."/>
            <person name="Goker M."/>
            <person name="Klenk H.P."/>
            <person name="Bajic V."/>
            <person name="Stingl U."/>
        </authorList>
    </citation>
    <scope>NUCLEOTIDE SEQUENCE [LARGE SCALE GENOMIC DNA]</scope>
    <source>
        <strain evidence="1">SCGC-AAA382A13</strain>
    </source>
</reference>
<gene>
    <name evidence="1" type="ORF">AKJ50_01805</name>
</gene>
<dbReference type="EMBL" id="LHYD01000035">
    <property type="protein sequence ID" value="KXB05011.1"/>
    <property type="molecule type" value="Genomic_DNA"/>
</dbReference>